<dbReference type="OrthoDB" id="1254615at2"/>
<dbReference type="STRING" id="41431.PCC8801_2140"/>
<dbReference type="EMBL" id="CP001287">
    <property type="protein sequence ID" value="ACK66172.1"/>
    <property type="molecule type" value="Genomic_DNA"/>
</dbReference>
<proteinExistence type="predicted"/>
<organism evidence="1 2">
    <name type="scientific">Rippkaea orientalis (strain PCC 8801 / RF-1)</name>
    <name type="common">Cyanothece sp. (strain PCC 8801)</name>
    <dbReference type="NCBI Taxonomy" id="41431"/>
    <lineage>
        <taxon>Bacteria</taxon>
        <taxon>Bacillati</taxon>
        <taxon>Cyanobacteriota</taxon>
        <taxon>Cyanophyceae</taxon>
        <taxon>Oscillatoriophycideae</taxon>
        <taxon>Chroococcales</taxon>
        <taxon>Aphanothecaceae</taxon>
        <taxon>Rippkaea</taxon>
        <taxon>Rippkaea orientalis</taxon>
    </lineage>
</organism>
<evidence type="ECO:0008006" key="3">
    <source>
        <dbReference type="Google" id="ProtNLM"/>
    </source>
</evidence>
<name>B7K025_RIPO1</name>
<evidence type="ECO:0000313" key="2">
    <source>
        <dbReference type="Proteomes" id="UP000008204"/>
    </source>
</evidence>
<keyword evidence="2" id="KW-1185">Reference proteome</keyword>
<dbReference type="AlphaFoldDB" id="B7K025"/>
<dbReference type="RefSeq" id="WP_012595440.1">
    <property type="nucleotide sequence ID" value="NC_011726.1"/>
</dbReference>
<accession>B7K025</accession>
<reference evidence="2" key="1">
    <citation type="journal article" date="2011" name="MBio">
        <title>Novel metabolic attributes of the genus Cyanothece, comprising a group of unicellular nitrogen-fixing Cyanobacteria.</title>
        <authorList>
            <person name="Bandyopadhyay A."/>
            <person name="Elvitigala T."/>
            <person name="Welsh E."/>
            <person name="Stockel J."/>
            <person name="Liberton M."/>
            <person name="Min H."/>
            <person name="Sherman L.A."/>
            <person name="Pakrasi H.B."/>
        </authorList>
    </citation>
    <scope>NUCLEOTIDE SEQUENCE [LARGE SCALE GENOMIC DNA]</scope>
    <source>
        <strain evidence="2">PCC 8801</strain>
    </source>
</reference>
<evidence type="ECO:0000313" key="1">
    <source>
        <dbReference type="EMBL" id="ACK66172.1"/>
    </source>
</evidence>
<dbReference type="HOGENOM" id="CLU_145900_0_0_3"/>
<dbReference type="Proteomes" id="UP000008204">
    <property type="component" value="Chromosome"/>
</dbReference>
<dbReference type="eggNOG" id="ENOG5032URQ">
    <property type="taxonomic scope" value="Bacteria"/>
</dbReference>
<gene>
    <name evidence="1" type="ordered locus">PCC8801_2140</name>
</gene>
<sequence length="176" mass="20334">MNASQITTQNPQQRLDSFSEQEEIRLDILTEGEITELAVEWYNKLDIHAPLAEYRSLLAENDLEMRFPEGIYRGFEDFAQWYQGGTRHRGVINLFFDEVHTLKLVRLLGISDQEATVKVIVKWEASRWNAPVPISERIVMDAYQTWIVRRSPTSGQPVIQRYTVDELKPAPNSAAL</sequence>
<dbReference type="KEGG" id="cyp:PCC8801_2140"/>
<protein>
    <recommendedName>
        <fullName evidence="3">SnoaL-like domain-containing protein</fullName>
    </recommendedName>
</protein>